<dbReference type="Proteomes" id="UP001151295">
    <property type="component" value="Unassembled WGS sequence"/>
</dbReference>
<evidence type="ECO:0000256" key="6">
    <source>
        <dbReference type="SAM" id="MobiDB-lite"/>
    </source>
</evidence>
<accession>A0ABQ8PD61</accession>
<dbReference type="PANTHER" id="PTHR14003:SF19">
    <property type="entry name" value="YY2 TRANSCRIPTION FACTOR"/>
    <property type="match status" value="1"/>
</dbReference>
<evidence type="ECO:0000256" key="1">
    <source>
        <dbReference type="ARBA" id="ARBA00022723"/>
    </source>
</evidence>
<keyword evidence="2" id="KW-0677">Repeat</keyword>
<dbReference type="SMART" id="SM00355">
    <property type="entry name" value="ZnF_C2H2"/>
    <property type="match status" value="2"/>
</dbReference>
<dbReference type="InterPro" id="IPR013087">
    <property type="entry name" value="Znf_C2H2_type"/>
</dbReference>
<organism evidence="8 9">
    <name type="scientific">Coemansia umbellata</name>
    <dbReference type="NCBI Taxonomy" id="1424467"/>
    <lineage>
        <taxon>Eukaryota</taxon>
        <taxon>Fungi</taxon>
        <taxon>Fungi incertae sedis</taxon>
        <taxon>Zoopagomycota</taxon>
        <taxon>Kickxellomycotina</taxon>
        <taxon>Kickxellomycetes</taxon>
        <taxon>Kickxellales</taxon>
        <taxon>Kickxellaceae</taxon>
        <taxon>Coemansia</taxon>
    </lineage>
</organism>
<feature type="compositionally biased region" description="Low complexity" evidence="6">
    <location>
        <begin position="38"/>
        <end position="50"/>
    </location>
</feature>
<feature type="compositionally biased region" description="Low complexity" evidence="6">
    <location>
        <begin position="191"/>
        <end position="207"/>
    </location>
</feature>
<feature type="region of interest" description="Disordered" evidence="6">
    <location>
        <begin position="1"/>
        <end position="123"/>
    </location>
</feature>
<feature type="region of interest" description="Disordered" evidence="6">
    <location>
        <begin position="138"/>
        <end position="256"/>
    </location>
</feature>
<keyword evidence="3 5" id="KW-0863">Zinc-finger</keyword>
<evidence type="ECO:0000313" key="8">
    <source>
        <dbReference type="EMBL" id="KAJ1986337.1"/>
    </source>
</evidence>
<dbReference type="EMBL" id="JANBQD010000179">
    <property type="protein sequence ID" value="KAJ1986337.1"/>
    <property type="molecule type" value="Genomic_DNA"/>
</dbReference>
<reference evidence="8" key="1">
    <citation type="submission" date="2022-07" db="EMBL/GenBank/DDBJ databases">
        <title>Phylogenomic reconstructions and comparative analyses of Kickxellomycotina fungi.</title>
        <authorList>
            <person name="Reynolds N.K."/>
            <person name="Stajich J.E."/>
            <person name="Barry K."/>
            <person name="Grigoriev I.V."/>
            <person name="Crous P."/>
            <person name="Smith M.E."/>
        </authorList>
    </citation>
    <scope>NUCLEOTIDE SEQUENCE</scope>
    <source>
        <strain evidence="8">BCRC 34882</strain>
    </source>
</reference>
<evidence type="ECO:0000256" key="3">
    <source>
        <dbReference type="ARBA" id="ARBA00022771"/>
    </source>
</evidence>
<feature type="region of interest" description="Disordered" evidence="6">
    <location>
        <begin position="356"/>
        <end position="450"/>
    </location>
</feature>
<dbReference type="Pfam" id="PF00096">
    <property type="entry name" value="zf-C2H2"/>
    <property type="match status" value="1"/>
</dbReference>
<sequence>MSTSTPNSPSPAALSSSSRSTPGPATRTPMHLGLAGHSAAARNASAAPRRTVPSLSIRTADGSRVSILNDCDDSSDASGVPDHKRCSSVPGLSPGSSPTSASPFRAQSTPGATTPQQQPPSMLPSLSTLVQAVHMVSSSSLPSGSTPMKRSISSSSVRSSSGSSSSSLHHHPYYHSSHAAHTHNSHHQHRYQQQQQQQQQPQGPPSSHHLHQHHSYAKAEPQSPVSVSTPPASAPPAATAAPVPAYASAAPAGTKSTGKRKYKCIYAGCGKAFTTSGHLARHQRIHTGEKNFPCLFLGCTSRFSRQDNMMQHYRTHLSTKSRRNASPRKVVFVEQANDQYRAAHSMYASQVYSGSHPIEHHQQHRPYGPPSQRTSAVSAPSGGPGSAAGPPQQGAVGGGHKTHYGLPSVHMLSGSGGAAGSSTSHPHEFHHSGIAKQSPAVAHSGTMSFY</sequence>
<feature type="compositionally biased region" description="Low complexity" evidence="6">
    <location>
        <begin position="87"/>
        <end position="116"/>
    </location>
</feature>
<dbReference type="PROSITE" id="PS00028">
    <property type="entry name" value="ZINC_FINGER_C2H2_1"/>
    <property type="match status" value="2"/>
</dbReference>
<keyword evidence="9" id="KW-1185">Reference proteome</keyword>
<gene>
    <name evidence="8" type="primary">NRG1_1</name>
    <name evidence="8" type="ORF">EDC05_006332</name>
</gene>
<proteinExistence type="predicted"/>
<name>A0ABQ8PD61_9FUNG</name>
<evidence type="ECO:0000313" key="9">
    <source>
        <dbReference type="Proteomes" id="UP001151295"/>
    </source>
</evidence>
<feature type="compositionally biased region" description="Low complexity" evidence="6">
    <location>
        <begin position="375"/>
        <end position="394"/>
    </location>
</feature>
<feature type="compositionally biased region" description="Low complexity" evidence="6">
    <location>
        <begin position="138"/>
        <end position="167"/>
    </location>
</feature>
<feature type="domain" description="C2H2-type" evidence="7">
    <location>
        <begin position="262"/>
        <end position="291"/>
    </location>
</feature>
<evidence type="ECO:0000259" key="7">
    <source>
        <dbReference type="PROSITE" id="PS50157"/>
    </source>
</evidence>
<feature type="domain" description="C2H2-type" evidence="7">
    <location>
        <begin position="292"/>
        <end position="321"/>
    </location>
</feature>
<keyword evidence="4" id="KW-0862">Zinc</keyword>
<dbReference type="Gene3D" id="3.30.160.60">
    <property type="entry name" value="Classic Zinc Finger"/>
    <property type="match status" value="2"/>
</dbReference>
<evidence type="ECO:0000256" key="2">
    <source>
        <dbReference type="ARBA" id="ARBA00022737"/>
    </source>
</evidence>
<dbReference type="InterPro" id="IPR036236">
    <property type="entry name" value="Znf_C2H2_sf"/>
</dbReference>
<dbReference type="PROSITE" id="PS50157">
    <property type="entry name" value="ZINC_FINGER_C2H2_2"/>
    <property type="match status" value="2"/>
</dbReference>
<feature type="compositionally biased region" description="Basic residues" evidence="6">
    <location>
        <begin position="168"/>
        <end position="190"/>
    </location>
</feature>
<evidence type="ECO:0000256" key="4">
    <source>
        <dbReference type="ARBA" id="ARBA00022833"/>
    </source>
</evidence>
<comment type="caution">
    <text evidence="8">The sequence shown here is derived from an EMBL/GenBank/DDBJ whole genome shotgun (WGS) entry which is preliminary data.</text>
</comment>
<dbReference type="SUPFAM" id="SSF57667">
    <property type="entry name" value="beta-beta-alpha zinc fingers"/>
    <property type="match status" value="1"/>
</dbReference>
<feature type="compositionally biased region" description="Low complexity" evidence="6">
    <location>
        <begin position="1"/>
        <end position="29"/>
    </location>
</feature>
<dbReference type="PANTHER" id="PTHR14003">
    <property type="entry name" value="TRANSCRIPTIONAL REPRESSOR PROTEIN YY"/>
    <property type="match status" value="1"/>
</dbReference>
<feature type="compositionally biased region" description="Low complexity" evidence="6">
    <location>
        <begin position="223"/>
        <end position="252"/>
    </location>
</feature>
<evidence type="ECO:0000256" key="5">
    <source>
        <dbReference type="PROSITE-ProRule" id="PRU00042"/>
    </source>
</evidence>
<protein>
    <submittedName>
        <fullName evidence="8">Transcriptional repressor</fullName>
    </submittedName>
</protein>
<keyword evidence="1" id="KW-0479">Metal-binding</keyword>